<evidence type="ECO:0000313" key="1">
    <source>
        <dbReference type="EMBL" id="SVB83335.1"/>
    </source>
</evidence>
<protein>
    <submittedName>
        <fullName evidence="1">Uncharacterized protein</fullName>
    </submittedName>
</protein>
<organism evidence="1">
    <name type="scientific">marine metagenome</name>
    <dbReference type="NCBI Taxonomy" id="408172"/>
    <lineage>
        <taxon>unclassified sequences</taxon>
        <taxon>metagenomes</taxon>
        <taxon>ecological metagenomes</taxon>
    </lineage>
</organism>
<dbReference type="AlphaFoldDB" id="A0A382H884"/>
<sequence length="34" mass="3845">GQTDTIEKNFAELNLNSIEFEGSDSLDDPEKIFK</sequence>
<accession>A0A382H884</accession>
<gene>
    <name evidence="1" type="ORF">METZ01_LOCUS236189</name>
</gene>
<dbReference type="EMBL" id="UINC01059669">
    <property type="protein sequence ID" value="SVB83335.1"/>
    <property type="molecule type" value="Genomic_DNA"/>
</dbReference>
<proteinExistence type="predicted"/>
<reference evidence="1" key="1">
    <citation type="submission" date="2018-05" db="EMBL/GenBank/DDBJ databases">
        <authorList>
            <person name="Lanie J.A."/>
            <person name="Ng W.-L."/>
            <person name="Kazmierczak K.M."/>
            <person name="Andrzejewski T.M."/>
            <person name="Davidsen T.M."/>
            <person name="Wayne K.J."/>
            <person name="Tettelin H."/>
            <person name="Glass J.I."/>
            <person name="Rusch D."/>
            <person name="Podicherti R."/>
            <person name="Tsui H.-C.T."/>
            <person name="Winkler M.E."/>
        </authorList>
    </citation>
    <scope>NUCLEOTIDE SEQUENCE</scope>
</reference>
<name>A0A382H884_9ZZZZ</name>
<feature type="non-terminal residue" evidence="1">
    <location>
        <position position="1"/>
    </location>
</feature>